<dbReference type="EMBL" id="CM047942">
    <property type="protein sequence ID" value="KAI9901072.1"/>
    <property type="molecule type" value="Genomic_DNA"/>
</dbReference>
<comment type="caution">
    <text evidence="1">The sequence shown here is derived from an EMBL/GenBank/DDBJ whole genome shotgun (WGS) entry which is preliminary data.</text>
</comment>
<evidence type="ECO:0000313" key="2">
    <source>
        <dbReference type="Proteomes" id="UP001163324"/>
    </source>
</evidence>
<dbReference type="Proteomes" id="UP001163324">
    <property type="component" value="Chromosome 3"/>
</dbReference>
<protein>
    <submittedName>
        <fullName evidence="1">Uncharacterized protein</fullName>
    </submittedName>
</protein>
<evidence type="ECO:0000313" key="1">
    <source>
        <dbReference type="EMBL" id="KAI9901072.1"/>
    </source>
</evidence>
<name>A0ACC0V6H3_9HYPO</name>
<gene>
    <name evidence="1" type="ORF">N3K66_002889</name>
</gene>
<keyword evidence="2" id="KW-1185">Reference proteome</keyword>
<sequence>MGPYGLGFPHDDLPNNGWKLYVTSLVMIVTSGLFVLARVSTRVRLGQLGKDDIAITISWVSALSVSILMQMAVGSGYGVREADLEKTDLRRALRYFFFAQTPYKVTVGLNKLAAVALYLRIFPSAGFRLWSLGAAALVVAWSVASVGATVFQCVPIRAAWDRSAAEGATCIDSASFWVAYAVMNVLTDVLVLVLPIPPLVKLQMGWRSKVMLLIAFGFGIVVTVTSILRTTSVSNSVRNKADITWNFIDRGMWTLIEANLGIVAACLPALQKPLGAILPWLFATTKTTTSTTGTSRRSARRRGRDSGQPVYGLANLERNRSEDEWRFVVGGAGEREGDDDAARRPPGSKGSGSRSVEKCYGYEGSDVDLRIAAVPIDGSATRHQIR</sequence>
<proteinExistence type="predicted"/>
<organism evidence="1 2">
    <name type="scientific">Trichothecium roseum</name>
    <dbReference type="NCBI Taxonomy" id="47278"/>
    <lineage>
        <taxon>Eukaryota</taxon>
        <taxon>Fungi</taxon>
        <taxon>Dikarya</taxon>
        <taxon>Ascomycota</taxon>
        <taxon>Pezizomycotina</taxon>
        <taxon>Sordariomycetes</taxon>
        <taxon>Hypocreomycetidae</taxon>
        <taxon>Hypocreales</taxon>
        <taxon>Hypocreales incertae sedis</taxon>
        <taxon>Trichothecium</taxon>
    </lineage>
</organism>
<reference evidence="1" key="1">
    <citation type="submission" date="2022-10" db="EMBL/GenBank/DDBJ databases">
        <title>Complete Genome of Trichothecium roseum strain YXFP-22015, a Plant Pathogen Isolated from Citrus.</title>
        <authorList>
            <person name="Wang Y."/>
            <person name="Zhu L."/>
        </authorList>
    </citation>
    <scope>NUCLEOTIDE SEQUENCE</scope>
    <source>
        <strain evidence="1">YXFP-22015</strain>
    </source>
</reference>
<accession>A0ACC0V6H3</accession>